<sequence>MDTRIQNARLDATSNEQLMALANAGAAAFGHTATLQVDQALAQLLRLRVAQINNCSYCLLVHHAAARTADIPTPKVETLTAWWETHLFTEKEQAALAYAEVLTRAADATVDNRLQEAHDRVAAHFTEDEILEIVAVVINMNIWTRLKLAEGAMPTATPVL</sequence>
<name>A0A1C3MWZ1_9ACTN</name>
<dbReference type="RefSeq" id="WP_197677517.1">
    <property type="nucleotide sequence ID" value="NZ_JBHRWG010000002.1"/>
</dbReference>
<keyword evidence="2" id="KW-0575">Peroxidase</keyword>
<dbReference type="Proteomes" id="UP000199393">
    <property type="component" value="Chromosome I"/>
</dbReference>
<accession>A0A1C3MWZ1</accession>
<keyword evidence="3" id="KW-1185">Reference proteome</keyword>
<feature type="domain" description="Carboxymuconolactone decarboxylase-like" evidence="1">
    <location>
        <begin position="36"/>
        <end position="100"/>
    </location>
</feature>
<protein>
    <submittedName>
        <fullName evidence="2">Alkylhydroperoxidase AhpD family core domain-containing protein</fullName>
    </submittedName>
</protein>
<dbReference type="PATRIC" id="fig|307121.4.peg.296"/>
<dbReference type="PANTHER" id="PTHR35446">
    <property type="entry name" value="SI:CH211-175M2.5"/>
    <property type="match status" value="1"/>
</dbReference>
<dbReference type="NCBIfam" id="TIGR00778">
    <property type="entry name" value="ahpD_dom"/>
    <property type="match status" value="1"/>
</dbReference>
<dbReference type="Gene3D" id="1.20.1290.10">
    <property type="entry name" value="AhpD-like"/>
    <property type="match status" value="1"/>
</dbReference>
<dbReference type="EMBL" id="LT598496">
    <property type="protein sequence ID" value="SBV24835.1"/>
    <property type="molecule type" value="Genomic_DNA"/>
</dbReference>
<evidence type="ECO:0000313" key="3">
    <source>
        <dbReference type="Proteomes" id="UP000199393"/>
    </source>
</evidence>
<organism evidence="2 3">
    <name type="scientific">Micromonospora krabiensis</name>
    <dbReference type="NCBI Taxonomy" id="307121"/>
    <lineage>
        <taxon>Bacteria</taxon>
        <taxon>Bacillati</taxon>
        <taxon>Actinomycetota</taxon>
        <taxon>Actinomycetes</taxon>
        <taxon>Micromonosporales</taxon>
        <taxon>Micromonosporaceae</taxon>
        <taxon>Micromonospora</taxon>
    </lineage>
</organism>
<dbReference type="STRING" id="307121.GA0070620_0276"/>
<proteinExistence type="predicted"/>
<dbReference type="PANTHER" id="PTHR35446:SF2">
    <property type="entry name" value="CARBOXYMUCONOLACTONE DECARBOXYLASE-LIKE DOMAIN-CONTAINING PROTEIN"/>
    <property type="match status" value="1"/>
</dbReference>
<dbReference type="InterPro" id="IPR004675">
    <property type="entry name" value="AhpD_core"/>
</dbReference>
<keyword evidence="2" id="KW-0560">Oxidoreductase</keyword>
<evidence type="ECO:0000313" key="2">
    <source>
        <dbReference type="EMBL" id="SBV24835.1"/>
    </source>
</evidence>
<reference evidence="3" key="1">
    <citation type="submission" date="2016-06" db="EMBL/GenBank/DDBJ databases">
        <authorList>
            <person name="Varghese N."/>
        </authorList>
    </citation>
    <scope>NUCLEOTIDE SEQUENCE [LARGE SCALE GENOMIC DNA]</scope>
    <source>
        <strain evidence="3">DSM 45344</strain>
    </source>
</reference>
<dbReference type="InterPro" id="IPR003779">
    <property type="entry name" value="CMD-like"/>
</dbReference>
<evidence type="ECO:0000259" key="1">
    <source>
        <dbReference type="Pfam" id="PF02627"/>
    </source>
</evidence>
<gene>
    <name evidence="2" type="ORF">GA0070620_0276</name>
</gene>
<dbReference type="Pfam" id="PF02627">
    <property type="entry name" value="CMD"/>
    <property type="match status" value="1"/>
</dbReference>
<dbReference type="InterPro" id="IPR029032">
    <property type="entry name" value="AhpD-like"/>
</dbReference>
<dbReference type="SUPFAM" id="SSF69118">
    <property type="entry name" value="AhpD-like"/>
    <property type="match status" value="1"/>
</dbReference>
<dbReference type="GO" id="GO:0051920">
    <property type="term" value="F:peroxiredoxin activity"/>
    <property type="evidence" value="ECO:0007669"/>
    <property type="project" value="InterPro"/>
</dbReference>
<dbReference type="AlphaFoldDB" id="A0A1C3MWZ1"/>